<feature type="chain" id="PRO_5027842112" evidence="2">
    <location>
        <begin position="18"/>
        <end position="488"/>
    </location>
</feature>
<evidence type="ECO:0000313" key="4">
    <source>
        <dbReference type="RefSeq" id="XP_020088289.1"/>
    </source>
</evidence>
<name>A0A6P5EXH3_ANACO</name>
<evidence type="ECO:0000313" key="3">
    <source>
        <dbReference type="Proteomes" id="UP000515123"/>
    </source>
</evidence>
<dbReference type="GO" id="GO:0043240">
    <property type="term" value="C:Fanconi anaemia nuclear complex"/>
    <property type="evidence" value="ECO:0007669"/>
    <property type="project" value="InterPro"/>
</dbReference>
<sequence>MAFIWGLSLLAISVVRRNCDTLTSIKLLIGGSLSAIPSSSSSSSSSSPHHPTFWASSAARHLLDELPQQGAIFDHFYDPPQWLLEASPNSTPLLHWLPLSGRSSRSTKKPFLDEPNSPNSVPEQAEDAPSSPDSSALPPRPPVHLFAERLLDAQNRVLGAGTTKEALRAAKEIEQLCSDTGDPVFVLSFIQPWEANDDIRMVLLSNLSLRDSLSSAKEPALLLCSLILPNFLAHPRPISSLLLSPTLDLCKRHPTAAVEALLFPTILRKQGLSFILCDILVRVIKECMHRAHVAAFCQRLLCGEEKDRRIVCMPQHKDYISDELVWEEPLFVLFYNILNLDIALTPDSAERLVLVLDDMAPKFQKSSKFGNFMLSFVTKCGRAAKLHKSLLERAAAMTDTVVTKAILSKLHGWGRVKLDFALMFSNGRFHKTNVGEKERHGFTIGQLGKALGKKRGTCGVIDVHIFHGSKLEQFLINRSCIRDIIEML</sequence>
<evidence type="ECO:0000256" key="2">
    <source>
        <dbReference type="SAM" id="SignalP"/>
    </source>
</evidence>
<gene>
    <name evidence="4" type="primary">LOC109710215</name>
</gene>
<keyword evidence="2" id="KW-0732">Signal</keyword>
<dbReference type="RefSeq" id="XP_020088289.1">
    <property type="nucleotide sequence ID" value="XM_020232700.1"/>
</dbReference>
<dbReference type="Proteomes" id="UP000515123">
    <property type="component" value="Linkage group 5"/>
</dbReference>
<protein>
    <submittedName>
        <fullName evidence="4">Uncharacterized protein LOC109710215</fullName>
    </submittedName>
</protein>
<reference evidence="4" key="2">
    <citation type="submission" date="2025-08" db="UniProtKB">
        <authorList>
            <consortium name="RefSeq"/>
        </authorList>
    </citation>
    <scope>IDENTIFICATION</scope>
    <source>
        <tissue evidence="4">Leaf</tissue>
    </source>
</reference>
<dbReference type="AlphaFoldDB" id="A0A6P5EXH3"/>
<accession>A0A6P5EXH3</accession>
<dbReference type="OrthoDB" id="2449818at2759"/>
<reference evidence="3" key="1">
    <citation type="journal article" date="2015" name="Nat. Genet.">
        <title>The pineapple genome and the evolution of CAM photosynthesis.</title>
        <authorList>
            <person name="Ming R."/>
            <person name="VanBuren R."/>
            <person name="Wai C.M."/>
            <person name="Tang H."/>
            <person name="Schatz M.C."/>
            <person name="Bowers J.E."/>
            <person name="Lyons E."/>
            <person name="Wang M.L."/>
            <person name="Chen J."/>
            <person name="Biggers E."/>
            <person name="Zhang J."/>
            <person name="Huang L."/>
            <person name="Zhang L."/>
            <person name="Miao W."/>
            <person name="Zhang J."/>
            <person name="Ye Z."/>
            <person name="Miao C."/>
            <person name="Lin Z."/>
            <person name="Wang H."/>
            <person name="Zhou H."/>
            <person name="Yim W.C."/>
            <person name="Priest H.D."/>
            <person name="Zheng C."/>
            <person name="Woodhouse M."/>
            <person name="Edger P.P."/>
            <person name="Guyot R."/>
            <person name="Guo H.B."/>
            <person name="Guo H."/>
            <person name="Zheng G."/>
            <person name="Singh R."/>
            <person name="Sharma A."/>
            <person name="Min X."/>
            <person name="Zheng Y."/>
            <person name="Lee H."/>
            <person name="Gurtowski J."/>
            <person name="Sedlazeck F.J."/>
            <person name="Harkess A."/>
            <person name="McKain M.R."/>
            <person name="Liao Z."/>
            <person name="Fang J."/>
            <person name="Liu J."/>
            <person name="Zhang X."/>
            <person name="Zhang Q."/>
            <person name="Hu W."/>
            <person name="Qin Y."/>
            <person name="Wang K."/>
            <person name="Chen L.Y."/>
            <person name="Shirley N."/>
            <person name="Lin Y.R."/>
            <person name="Liu L.Y."/>
            <person name="Hernandez A.G."/>
            <person name="Wright C.L."/>
            <person name="Bulone V."/>
            <person name="Tuskan G.A."/>
            <person name="Heath K."/>
            <person name="Zee F."/>
            <person name="Moore P.H."/>
            <person name="Sunkar R."/>
            <person name="Leebens-Mack J.H."/>
            <person name="Mockler T."/>
            <person name="Bennetzen J.L."/>
            <person name="Freeling M."/>
            <person name="Sankoff D."/>
            <person name="Paterson A.H."/>
            <person name="Zhu X."/>
            <person name="Yang X."/>
            <person name="Smith J.A."/>
            <person name="Cushman J.C."/>
            <person name="Paull R.E."/>
            <person name="Yu Q."/>
        </authorList>
    </citation>
    <scope>NUCLEOTIDE SEQUENCE [LARGE SCALE GENOMIC DNA]</scope>
    <source>
        <strain evidence="3">cv. F153</strain>
    </source>
</reference>
<dbReference type="Gene3D" id="1.25.40.480">
    <property type="match status" value="1"/>
</dbReference>
<feature type="compositionally biased region" description="Low complexity" evidence="1">
    <location>
        <begin position="127"/>
        <end position="137"/>
    </location>
</feature>
<evidence type="ECO:0000256" key="1">
    <source>
        <dbReference type="SAM" id="MobiDB-lite"/>
    </source>
</evidence>
<dbReference type="PANTHER" id="PTHR32094:SF5">
    <property type="entry name" value="FANCONI ANEMIA GROUP E PROTEIN"/>
    <property type="match status" value="1"/>
</dbReference>
<keyword evidence="3" id="KW-1185">Reference proteome</keyword>
<dbReference type="PANTHER" id="PTHR32094">
    <property type="entry name" value="FANCONI ANEMIA GROUP E PROTEIN"/>
    <property type="match status" value="1"/>
</dbReference>
<dbReference type="GeneID" id="109710215"/>
<dbReference type="InterPro" id="IPR039685">
    <property type="entry name" value="FANCE"/>
</dbReference>
<dbReference type="GO" id="GO:0036297">
    <property type="term" value="P:interstrand cross-link repair"/>
    <property type="evidence" value="ECO:0007669"/>
    <property type="project" value="InterPro"/>
</dbReference>
<proteinExistence type="predicted"/>
<feature type="region of interest" description="Disordered" evidence="1">
    <location>
        <begin position="102"/>
        <end position="139"/>
    </location>
</feature>
<organism evidence="3 4">
    <name type="scientific">Ananas comosus</name>
    <name type="common">Pineapple</name>
    <name type="synonym">Ananas ananas</name>
    <dbReference type="NCBI Taxonomy" id="4615"/>
    <lineage>
        <taxon>Eukaryota</taxon>
        <taxon>Viridiplantae</taxon>
        <taxon>Streptophyta</taxon>
        <taxon>Embryophyta</taxon>
        <taxon>Tracheophyta</taxon>
        <taxon>Spermatophyta</taxon>
        <taxon>Magnoliopsida</taxon>
        <taxon>Liliopsida</taxon>
        <taxon>Poales</taxon>
        <taxon>Bromeliaceae</taxon>
        <taxon>Bromelioideae</taxon>
        <taxon>Ananas</taxon>
    </lineage>
</organism>
<feature type="signal peptide" evidence="2">
    <location>
        <begin position="1"/>
        <end position="17"/>
    </location>
</feature>